<proteinExistence type="predicted"/>
<evidence type="ECO:0000313" key="2">
    <source>
        <dbReference type="EMBL" id="AUX44995.1"/>
    </source>
</evidence>
<evidence type="ECO:0000313" key="3">
    <source>
        <dbReference type="Proteomes" id="UP000238348"/>
    </source>
</evidence>
<evidence type="ECO:0000256" key="1">
    <source>
        <dbReference type="SAM" id="MobiDB-lite"/>
    </source>
</evidence>
<name>A0A2L0F0C2_SORCE</name>
<accession>A0A2L0F0C2</accession>
<dbReference type="EMBL" id="CP012673">
    <property type="protein sequence ID" value="AUX44995.1"/>
    <property type="molecule type" value="Genomic_DNA"/>
</dbReference>
<dbReference type="GO" id="GO:0003908">
    <property type="term" value="F:methylated-DNA-[protein]-cysteine S-methyltransferase activity"/>
    <property type="evidence" value="ECO:0007669"/>
    <property type="project" value="InterPro"/>
</dbReference>
<dbReference type="InterPro" id="IPR036631">
    <property type="entry name" value="MGMT_N_sf"/>
</dbReference>
<reference evidence="2 3" key="1">
    <citation type="submission" date="2015-09" db="EMBL/GenBank/DDBJ databases">
        <title>Sorangium comparison.</title>
        <authorList>
            <person name="Zaburannyi N."/>
            <person name="Bunk B."/>
            <person name="Overmann J."/>
            <person name="Mueller R."/>
        </authorList>
    </citation>
    <scope>NUCLEOTIDE SEQUENCE [LARGE SCALE GENOMIC DNA]</scope>
    <source>
        <strain evidence="2 3">So ce26</strain>
    </source>
</reference>
<dbReference type="SUPFAM" id="SSF53155">
    <property type="entry name" value="Methylated DNA-protein cysteine methyltransferase domain"/>
    <property type="match status" value="1"/>
</dbReference>
<dbReference type="Proteomes" id="UP000238348">
    <property type="component" value="Chromosome"/>
</dbReference>
<sequence length="155" mass="16756">MKGRGVAFVQLPEARDSETRARGLQRLPGAREAPPPPDVQRALDGIVALLRGEASDLSAVALDMERVPPFHRRVYEAARTIPPGEGWALSSGERARGALLGPLPGLRERFGGAVEIADHRRATSWLPLHIAQEVPHQTIVSGAFGRVVPFTVPRP</sequence>
<dbReference type="GO" id="GO:0006281">
    <property type="term" value="P:DNA repair"/>
    <property type="evidence" value="ECO:0007669"/>
    <property type="project" value="InterPro"/>
</dbReference>
<feature type="region of interest" description="Disordered" evidence="1">
    <location>
        <begin position="1"/>
        <end position="38"/>
    </location>
</feature>
<protein>
    <submittedName>
        <fullName evidence="2">Uncharacterized protein</fullName>
    </submittedName>
</protein>
<gene>
    <name evidence="2" type="ORF">SOCE26_064740</name>
</gene>
<organism evidence="2 3">
    <name type="scientific">Sorangium cellulosum</name>
    <name type="common">Polyangium cellulosum</name>
    <dbReference type="NCBI Taxonomy" id="56"/>
    <lineage>
        <taxon>Bacteria</taxon>
        <taxon>Pseudomonadati</taxon>
        <taxon>Myxococcota</taxon>
        <taxon>Polyangia</taxon>
        <taxon>Polyangiales</taxon>
        <taxon>Polyangiaceae</taxon>
        <taxon>Sorangium</taxon>
    </lineage>
</organism>
<dbReference type="AlphaFoldDB" id="A0A2L0F0C2"/>